<protein>
    <submittedName>
        <fullName evidence="2">NAD(P)H-binding protein</fullName>
    </submittedName>
</protein>
<dbReference type="PANTHER" id="PTHR12126">
    <property type="entry name" value="NADH-UBIQUINONE OXIDOREDUCTASE 39 KDA SUBUNIT-RELATED"/>
    <property type="match status" value="1"/>
</dbReference>
<dbReference type="SUPFAM" id="SSF51735">
    <property type="entry name" value="NAD(P)-binding Rossmann-fold domains"/>
    <property type="match status" value="1"/>
</dbReference>
<name>A0A844ZNR0_9SPHN</name>
<dbReference type="RefSeq" id="WP_160591603.1">
    <property type="nucleotide sequence ID" value="NZ_BAAAFP010000003.1"/>
</dbReference>
<dbReference type="InterPro" id="IPR051207">
    <property type="entry name" value="ComplexI_NDUFA9_subunit"/>
</dbReference>
<accession>A0A844ZNR0</accession>
<reference evidence="2 3" key="1">
    <citation type="submission" date="2019-12" db="EMBL/GenBank/DDBJ databases">
        <title>Genomic-based taxomic classification of the family Erythrobacteraceae.</title>
        <authorList>
            <person name="Xu L."/>
        </authorList>
    </citation>
    <scope>NUCLEOTIDE SEQUENCE [LARGE SCALE GENOMIC DNA]</scope>
    <source>
        <strain evidence="2 3">JCM 16339</strain>
    </source>
</reference>
<dbReference type="PANTHER" id="PTHR12126:SF11">
    <property type="entry name" value="NADH DEHYDROGENASE [UBIQUINONE] 1 ALPHA SUBCOMPLEX SUBUNIT 9, MITOCHONDRIAL"/>
    <property type="match status" value="1"/>
</dbReference>
<dbReference type="Gene3D" id="3.40.50.720">
    <property type="entry name" value="NAD(P)-binding Rossmann-like Domain"/>
    <property type="match status" value="1"/>
</dbReference>
<organism evidence="2 3">
    <name type="scientific">Alteraurantiacibacter aestuarii</name>
    <dbReference type="NCBI Taxonomy" id="650004"/>
    <lineage>
        <taxon>Bacteria</taxon>
        <taxon>Pseudomonadati</taxon>
        <taxon>Pseudomonadota</taxon>
        <taxon>Alphaproteobacteria</taxon>
        <taxon>Sphingomonadales</taxon>
        <taxon>Erythrobacteraceae</taxon>
        <taxon>Alteraurantiacibacter</taxon>
    </lineage>
</organism>
<dbReference type="OrthoDB" id="9814124at2"/>
<comment type="caution">
    <text evidence="2">The sequence shown here is derived from an EMBL/GenBank/DDBJ whole genome shotgun (WGS) entry which is preliminary data.</text>
</comment>
<evidence type="ECO:0000313" key="3">
    <source>
        <dbReference type="Proteomes" id="UP000435243"/>
    </source>
</evidence>
<evidence type="ECO:0000259" key="1">
    <source>
        <dbReference type="Pfam" id="PF01370"/>
    </source>
</evidence>
<dbReference type="GO" id="GO:0044877">
    <property type="term" value="F:protein-containing complex binding"/>
    <property type="evidence" value="ECO:0007669"/>
    <property type="project" value="TreeGrafter"/>
</dbReference>
<sequence length="302" mass="32996">MTIAITGGTGFVGQSVLDEARRRGLAVRALTRKQQEPRDLVEWVGGDLEDKAALSRLVDGARAVLHIAGVVNAPDAAGFEHGNVAGTQNLLTAARGVQAQRMLFVSSLSAREPALSDYGRSKRLAEEAVQVSGLDWTIIRPPAIYGPRDTEMLDLFRAAKFGVVPMPGNGRASIIHVEDLARLLLDLVEGTPATLNRMFEPDDGREGGWSHTDLARSIGAAMGRRVWTPQLPPWAVLAAARLDRMVRGGKAKLTLDRARYMIHPDWVSSQDKRVPPELWQAQVATQRGLAATGQWYRDKGWL</sequence>
<proteinExistence type="predicted"/>
<dbReference type="Pfam" id="PF01370">
    <property type="entry name" value="Epimerase"/>
    <property type="match status" value="1"/>
</dbReference>
<evidence type="ECO:0000313" key="2">
    <source>
        <dbReference type="EMBL" id="MXO88972.1"/>
    </source>
</evidence>
<dbReference type="InterPro" id="IPR036291">
    <property type="entry name" value="NAD(P)-bd_dom_sf"/>
</dbReference>
<dbReference type="InterPro" id="IPR001509">
    <property type="entry name" value="Epimerase_deHydtase"/>
</dbReference>
<dbReference type="AlphaFoldDB" id="A0A844ZNR0"/>
<feature type="domain" description="NAD-dependent epimerase/dehydratase" evidence="1">
    <location>
        <begin position="3"/>
        <end position="187"/>
    </location>
</feature>
<dbReference type="EMBL" id="WTYY01000004">
    <property type="protein sequence ID" value="MXO88972.1"/>
    <property type="molecule type" value="Genomic_DNA"/>
</dbReference>
<keyword evidence="3" id="KW-1185">Reference proteome</keyword>
<gene>
    <name evidence="2" type="ORF">GRI32_09490</name>
</gene>
<dbReference type="Proteomes" id="UP000435243">
    <property type="component" value="Unassembled WGS sequence"/>
</dbReference>